<evidence type="ECO:0000313" key="1">
    <source>
        <dbReference type="EMBL" id="PYH30358.1"/>
    </source>
</evidence>
<dbReference type="RefSeq" id="XP_025475836.1">
    <property type="nucleotide sequence ID" value="XM_025625539.1"/>
</dbReference>
<dbReference type="EMBL" id="KZ821482">
    <property type="protein sequence ID" value="PYH30358.1"/>
    <property type="molecule type" value="Genomic_DNA"/>
</dbReference>
<reference evidence="1" key="1">
    <citation type="submission" date="2016-12" db="EMBL/GenBank/DDBJ databases">
        <title>The genomes of Aspergillus section Nigri reveals drivers in fungal speciation.</title>
        <authorList>
            <consortium name="DOE Joint Genome Institute"/>
            <person name="Vesth T.C."/>
            <person name="Nybo J."/>
            <person name="Theobald S."/>
            <person name="Brandl J."/>
            <person name="Frisvad J.C."/>
            <person name="Nielsen K.F."/>
            <person name="Lyhne E.K."/>
            <person name="Kogle M.E."/>
            <person name="Kuo A."/>
            <person name="Riley R."/>
            <person name="Clum A."/>
            <person name="Nolan M."/>
            <person name="Lipzen A."/>
            <person name="Salamov A."/>
            <person name="Henrissat B."/>
            <person name="Wiebenga A."/>
            <person name="De Vries R.P."/>
            <person name="Grigoriev I.V."/>
            <person name="Mortensen U.H."/>
            <person name="Andersen M.R."/>
            <person name="Baker S.E."/>
        </authorList>
    </citation>
    <scope>NUCLEOTIDE SEQUENCE [LARGE SCALE GENOMIC DNA]</scope>
    <source>
        <strain evidence="1">CBS 115656</strain>
    </source>
</reference>
<dbReference type="OrthoDB" id="4232400at2759"/>
<evidence type="ECO:0000313" key="2">
    <source>
        <dbReference type="Proteomes" id="UP000247647"/>
    </source>
</evidence>
<sequence length="140" mass="16611">MSPSQVTPQQPDDILPNEKSQYRMIKEAGLNGMHDFMLSYGLKPYDFEDYDEAKEILDTMRRELDPEYCELRGAEPVEQEYVDWDEGPIPFYHDQYEGYEGDQSHYDYEDCEANINEPLQKCYDQPDYGMDDGFCDDYYD</sequence>
<dbReference type="GeneID" id="37127995"/>
<name>A0A318YQC4_ASPNB</name>
<keyword evidence="2" id="KW-1185">Reference proteome</keyword>
<gene>
    <name evidence="1" type="ORF">BO87DRAFT_400601</name>
</gene>
<dbReference type="Proteomes" id="UP000247647">
    <property type="component" value="Unassembled WGS sequence"/>
</dbReference>
<proteinExistence type="predicted"/>
<protein>
    <submittedName>
        <fullName evidence="1">Uncharacterized protein</fullName>
    </submittedName>
</protein>
<dbReference type="AlphaFoldDB" id="A0A318YQC4"/>
<accession>A0A318YQC4</accession>
<organism evidence="1 2">
    <name type="scientific">Aspergillus neoniger (strain CBS 115656)</name>
    <dbReference type="NCBI Taxonomy" id="1448310"/>
    <lineage>
        <taxon>Eukaryota</taxon>
        <taxon>Fungi</taxon>
        <taxon>Dikarya</taxon>
        <taxon>Ascomycota</taxon>
        <taxon>Pezizomycotina</taxon>
        <taxon>Eurotiomycetes</taxon>
        <taxon>Eurotiomycetidae</taxon>
        <taxon>Eurotiales</taxon>
        <taxon>Aspergillaceae</taxon>
        <taxon>Aspergillus</taxon>
        <taxon>Aspergillus subgen. Circumdati</taxon>
    </lineage>
</organism>